<evidence type="ECO:0000259" key="1">
    <source>
        <dbReference type="Pfam" id="PF08378"/>
    </source>
</evidence>
<dbReference type="Proteomes" id="UP001576774">
    <property type="component" value="Unassembled WGS sequence"/>
</dbReference>
<accession>A0ABV4X3S0</accession>
<comment type="caution">
    <text evidence="2">The sequence shown here is derived from an EMBL/GenBank/DDBJ whole genome shotgun (WGS) entry which is preliminary data.</text>
</comment>
<dbReference type="EMBL" id="JBHFNQ010000065">
    <property type="protein sequence ID" value="MFB2876956.1"/>
    <property type="molecule type" value="Genomic_DNA"/>
</dbReference>
<dbReference type="RefSeq" id="WP_413270071.1">
    <property type="nucleotide sequence ID" value="NZ_JBHFNQ010000065.1"/>
</dbReference>
<evidence type="ECO:0000313" key="2">
    <source>
        <dbReference type="EMBL" id="MFB2876956.1"/>
    </source>
</evidence>
<dbReference type="Pfam" id="PF13245">
    <property type="entry name" value="AAA_19"/>
    <property type="match status" value="1"/>
</dbReference>
<organism evidence="2 3">
    <name type="scientific">Floridaenema aerugineum BLCC-F46</name>
    <dbReference type="NCBI Taxonomy" id="3153654"/>
    <lineage>
        <taxon>Bacteria</taxon>
        <taxon>Bacillati</taxon>
        <taxon>Cyanobacteriota</taxon>
        <taxon>Cyanophyceae</taxon>
        <taxon>Oscillatoriophycideae</taxon>
        <taxon>Aerosakkonematales</taxon>
        <taxon>Aerosakkonemataceae</taxon>
        <taxon>Floridanema</taxon>
        <taxon>Floridanema aerugineum</taxon>
    </lineage>
</organism>
<sequence length="523" mass="60446">MARMIPKNLDRATRSKAERTLFQIFEKNLSDDYIVFHGAWWQHIKYIVQDREADFIIIHPDKGILILEGKGGQISYDPINKVWYQNQDKMKISPFQQAREIKFKFLDFLSKYNEFSKKDFCIGQCVAFPDIDTVVNNLPSEAPQEILLLRPQLKNIDKWVNSVFDYYKAKGTFPKLGKDRKDSIINLISPSTQFKKYIANDIGEANQEIIQLTEQQYSILNNLCLHSQCIILGCAGSGKTQLAIEKAKRLCQHKVKTLVICKSKDLSLYLAVSLQDEIKLGYCVVSSYKEIQEKDSKLKFDCTAIIVDEGQDFEGKEINELKNLIANRNEGIIYIFQDSNQNISKNANEFVLEVSPTVLDKNCRNTHKIFKYAEPFVSCNYRIESSLIEGRDVVHRIYKATDEILGMLEENITNLVDTENVLPAQIVILTDMYPPSKSILSKYSQINRFDLKPYSFPHQDKNSIYWSNIGMYKGLESDVIILFFEKPQKFIPSNWNIADKYIGITRARSFLIIYESPDPEIDF</sequence>
<dbReference type="Pfam" id="PF08378">
    <property type="entry name" value="NERD"/>
    <property type="match status" value="1"/>
</dbReference>
<feature type="domain" description="NERD" evidence="1">
    <location>
        <begin position="15"/>
        <end position="114"/>
    </location>
</feature>
<keyword evidence="3" id="KW-1185">Reference proteome</keyword>
<protein>
    <submittedName>
        <fullName evidence="2">NERD domain-containing protein</fullName>
    </submittedName>
</protein>
<proteinExistence type="predicted"/>
<evidence type="ECO:0000313" key="3">
    <source>
        <dbReference type="Proteomes" id="UP001576774"/>
    </source>
</evidence>
<dbReference type="InterPro" id="IPR027417">
    <property type="entry name" value="P-loop_NTPase"/>
</dbReference>
<reference evidence="2 3" key="1">
    <citation type="submission" date="2024-09" db="EMBL/GenBank/DDBJ databases">
        <title>Floridaenema gen nov. (Aerosakkonemataceae, Aerosakkonematales ord. nov., Cyanobacteria) from benthic tropical and subtropical fresh waters, with the description of four new species.</title>
        <authorList>
            <person name="Moretto J.A."/>
            <person name="Berthold D.E."/>
            <person name="Lefler F.W."/>
            <person name="Huang I.-S."/>
            <person name="Laughinghouse H. IV."/>
        </authorList>
    </citation>
    <scope>NUCLEOTIDE SEQUENCE [LARGE SCALE GENOMIC DNA]</scope>
    <source>
        <strain evidence="2 3">BLCC-F46</strain>
    </source>
</reference>
<name>A0ABV4X3S0_9CYAN</name>
<dbReference type="SUPFAM" id="SSF52540">
    <property type="entry name" value="P-loop containing nucleoside triphosphate hydrolases"/>
    <property type="match status" value="1"/>
</dbReference>
<gene>
    <name evidence="2" type="ORF">ACE1CC_08670</name>
</gene>
<dbReference type="Gene3D" id="3.40.50.300">
    <property type="entry name" value="P-loop containing nucleotide triphosphate hydrolases"/>
    <property type="match status" value="2"/>
</dbReference>
<dbReference type="InterPro" id="IPR011528">
    <property type="entry name" value="NERD"/>
</dbReference>